<protein>
    <recommendedName>
        <fullName evidence="6">WXG100 family type VII secretion target</fullName>
    </recommendedName>
</protein>
<evidence type="ECO:0000313" key="4">
    <source>
        <dbReference type="Proteomes" id="UP000597989"/>
    </source>
</evidence>
<evidence type="ECO:0000313" key="5">
    <source>
        <dbReference type="Proteomes" id="UP001500220"/>
    </source>
</evidence>
<dbReference type="RefSeq" id="WP_188988729.1">
    <property type="nucleotide sequence ID" value="NZ_BAAAHC010000003.1"/>
</dbReference>
<dbReference type="EMBL" id="BAAAHC010000003">
    <property type="protein sequence ID" value="GAA0504752.1"/>
    <property type="molecule type" value="Genomic_DNA"/>
</dbReference>
<sequence>MTTNAEAAAEKAGSVVNPLAPPVDGSAFGKLPFVKDLISAEEHAGKGDIEALAADIESYLSSATSFALDPMGFLIGTGVEFVINFVAPVRDAIQLVTGDSEALAKGAEAFTGVQGQLDELADNLTETLDSELKDWDGAAADALRTKMARFIKGVQNTAGQANNLSQLLQMSGTMMEAAEGVIKGILADFLTWAVTTWLTATAAAGPTFGGSIAAATAATTAEAGITCARAAQQIQKITSIIDKIMKVITAIKAILDTIRIVESVQQITDGAKGGDGGRSPADVGSTLSGEENKRLGDAKKVIDQVGEGYKQRAEDGDHTVDGDGDLARVNPDGSHTKVDARGNPVVDPRTGETTTTRPGQPSYGAKDVGWSVYNQVAGGLSTAADKLEKQAQEGGYTKVDSDETISGQLDW</sequence>
<dbReference type="EMBL" id="BMMT01000011">
    <property type="protein sequence ID" value="GGI93795.1"/>
    <property type="molecule type" value="Genomic_DNA"/>
</dbReference>
<dbReference type="Proteomes" id="UP001500220">
    <property type="component" value="Unassembled WGS sequence"/>
</dbReference>
<evidence type="ECO:0000256" key="1">
    <source>
        <dbReference type="SAM" id="MobiDB-lite"/>
    </source>
</evidence>
<feature type="compositionally biased region" description="Basic and acidic residues" evidence="1">
    <location>
        <begin position="312"/>
        <end position="321"/>
    </location>
</feature>
<reference evidence="2 5" key="2">
    <citation type="journal article" date="2019" name="Int. J. Syst. Evol. Microbiol.">
        <title>The Global Catalogue of Microorganisms (GCM) 10K type strain sequencing project: providing services to taxonomists for standard genome sequencing and annotation.</title>
        <authorList>
            <consortium name="The Broad Institute Genomics Platform"/>
            <consortium name="The Broad Institute Genome Sequencing Center for Infectious Disease"/>
            <person name="Wu L."/>
            <person name="Ma J."/>
        </authorList>
    </citation>
    <scope>NUCLEOTIDE SEQUENCE [LARGE SCALE GENOMIC DNA]</scope>
    <source>
        <strain evidence="2 5">JCM 10664</strain>
    </source>
</reference>
<feature type="region of interest" description="Disordered" evidence="1">
    <location>
        <begin position="391"/>
        <end position="411"/>
    </location>
</feature>
<reference evidence="2" key="4">
    <citation type="submission" date="2023-12" db="EMBL/GenBank/DDBJ databases">
        <authorList>
            <person name="Sun Q."/>
            <person name="Inoue M."/>
        </authorList>
    </citation>
    <scope>NUCLEOTIDE SEQUENCE</scope>
    <source>
        <strain evidence="2">JCM 10664</strain>
    </source>
</reference>
<dbReference type="InterPro" id="IPR036689">
    <property type="entry name" value="ESAT-6-like_sf"/>
</dbReference>
<dbReference type="AlphaFoldDB" id="A0A917JZG3"/>
<keyword evidence="5" id="KW-1185">Reference proteome</keyword>
<evidence type="ECO:0008006" key="6">
    <source>
        <dbReference type="Google" id="ProtNLM"/>
    </source>
</evidence>
<proteinExistence type="predicted"/>
<name>A0A917JZG3_9PSEU</name>
<feature type="region of interest" description="Disordered" evidence="1">
    <location>
        <begin position="312"/>
        <end position="363"/>
    </location>
</feature>
<feature type="region of interest" description="Disordered" evidence="1">
    <location>
        <begin position="268"/>
        <end position="292"/>
    </location>
</feature>
<gene>
    <name evidence="2" type="ORF">GCM10009545_03190</name>
    <name evidence="3" type="ORF">GCM10011581_33660</name>
</gene>
<reference evidence="3" key="3">
    <citation type="submission" date="2020-09" db="EMBL/GenBank/DDBJ databases">
        <authorList>
            <person name="Sun Q."/>
            <person name="Zhou Y."/>
        </authorList>
    </citation>
    <scope>NUCLEOTIDE SEQUENCE</scope>
    <source>
        <strain evidence="3">CGMCC 4.7206</strain>
    </source>
</reference>
<dbReference type="Gene3D" id="1.10.287.1060">
    <property type="entry name" value="ESAT-6-like"/>
    <property type="match status" value="1"/>
</dbReference>
<reference evidence="3 4" key="1">
    <citation type="journal article" date="2014" name="Int. J. Syst. Evol. Microbiol.">
        <title>Complete genome sequence of Corynebacterium casei LMG S-19264T (=DSM 44701T), isolated from a smear-ripened cheese.</title>
        <authorList>
            <consortium name="US DOE Joint Genome Institute (JGI-PGF)"/>
            <person name="Walter F."/>
            <person name="Albersmeier A."/>
            <person name="Kalinowski J."/>
            <person name="Ruckert C."/>
        </authorList>
    </citation>
    <scope>NUCLEOTIDE SEQUENCE [LARGE SCALE GENOMIC DNA]</scope>
    <source>
        <strain evidence="3 4">CGMCC 4.7206</strain>
    </source>
</reference>
<evidence type="ECO:0000313" key="3">
    <source>
        <dbReference type="EMBL" id="GGI93795.1"/>
    </source>
</evidence>
<organism evidence="3 4">
    <name type="scientific">Saccharopolyspora thermophila</name>
    <dbReference type="NCBI Taxonomy" id="89367"/>
    <lineage>
        <taxon>Bacteria</taxon>
        <taxon>Bacillati</taxon>
        <taxon>Actinomycetota</taxon>
        <taxon>Actinomycetes</taxon>
        <taxon>Pseudonocardiales</taxon>
        <taxon>Pseudonocardiaceae</taxon>
        <taxon>Saccharopolyspora</taxon>
    </lineage>
</organism>
<accession>A0A917JZG3</accession>
<evidence type="ECO:0000313" key="2">
    <source>
        <dbReference type="EMBL" id="GAA0504752.1"/>
    </source>
</evidence>
<dbReference type="InterPro" id="IPR010310">
    <property type="entry name" value="T7SS_ESAT-6-like"/>
</dbReference>
<dbReference type="SUPFAM" id="SSF140453">
    <property type="entry name" value="EsxAB dimer-like"/>
    <property type="match status" value="1"/>
</dbReference>
<comment type="caution">
    <text evidence="3">The sequence shown here is derived from an EMBL/GenBank/DDBJ whole genome shotgun (WGS) entry which is preliminary data.</text>
</comment>
<dbReference type="Proteomes" id="UP000597989">
    <property type="component" value="Unassembled WGS sequence"/>
</dbReference>
<dbReference type="Pfam" id="PF06013">
    <property type="entry name" value="WXG100"/>
    <property type="match status" value="1"/>
</dbReference>